<protein>
    <submittedName>
        <fullName evidence="2">Crp/Fnr family transcriptional regulator</fullName>
    </submittedName>
</protein>
<sequence>MDVSAEMWERLHSAGREQRFGIGEVVLQQGAPASHVLLLVSGRVKVSLTLPDGEVLLLAVRGPGELLGEIAVLDGEGRSATVATIDPCVMRVLPAERFRALLQTAGMDAELLRQAMRRIREGEA</sequence>
<evidence type="ECO:0000259" key="1">
    <source>
        <dbReference type="PROSITE" id="PS50042"/>
    </source>
</evidence>
<dbReference type="Proteomes" id="UP001597083">
    <property type="component" value="Unassembled WGS sequence"/>
</dbReference>
<dbReference type="PROSITE" id="PS00889">
    <property type="entry name" value="CNMP_BINDING_2"/>
    <property type="match status" value="1"/>
</dbReference>
<keyword evidence="3" id="KW-1185">Reference proteome</keyword>
<comment type="caution">
    <text evidence="2">The sequence shown here is derived from an EMBL/GenBank/DDBJ whole genome shotgun (WGS) entry which is preliminary data.</text>
</comment>
<dbReference type="PANTHER" id="PTHR24567:SF74">
    <property type="entry name" value="HTH-TYPE TRANSCRIPTIONAL REGULATOR ARCR"/>
    <property type="match status" value="1"/>
</dbReference>
<dbReference type="SUPFAM" id="SSF51206">
    <property type="entry name" value="cAMP-binding domain-like"/>
    <property type="match status" value="1"/>
</dbReference>
<accession>A0ABW3CV39</accession>
<dbReference type="EMBL" id="JBHTIR010004402">
    <property type="protein sequence ID" value="MFD0857326.1"/>
    <property type="molecule type" value="Genomic_DNA"/>
</dbReference>
<dbReference type="Gene3D" id="2.60.120.10">
    <property type="entry name" value="Jelly Rolls"/>
    <property type="match status" value="1"/>
</dbReference>
<proteinExistence type="predicted"/>
<dbReference type="InterPro" id="IPR014710">
    <property type="entry name" value="RmlC-like_jellyroll"/>
</dbReference>
<dbReference type="SMART" id="SM00100">
    <property type="entry name" value="cNMP"/>
    <property type="match status" value="1"/>
</dbReference>
<dbReference type="PROSITE" id="PS50042">
    <property type="entry name" value="CNMP_BINDING_3"/>
    <property type="match status" value="1"/>
</dbReference>
<evidence type="ECO:0000313" key="2">
    <source>
        <dbReference type="EMBL" id="MFD0857326.1"/>
    </source>
</evidence>
<gene>
    <name evidence="2" type="ORF">ACFQ07_34300</name>
</gene>
<feature type="non-terminal residue" evidence="2">
    <location>
        <position position="124"/>
    </location>
</feature>
<dbReference type="InterPro" id="IPR000595">
    <property type="entry name" value="cNMP-bd_dom"/>
</dbReference>
<evidence type="ECO:0000313" key="3">
    <source>
        <dbReference type="Proteomes" id="UP001597083"/>
    </source>
</evidence>
<dbReference type="CDD" id="cd00038">
    <property type="entry name" value="CAP_ED"/>
    <property type="match status" value="1"/>
</dbReference>
<reference evidence="3" key="1">
    <citation type="journal article" date="2019" name="Int. J. Syst. Evol. Microbiol.">
        <title>The Global Catalogue of Microorganisms (GCM) 10K type strain sequencing project: providing services to taxonomists for standard genome sequencing and annotation.</title>
        <authorList>
            <consortium name="The Broad Institute Genomics Platform"/>
            <consortium name="The Broad Institute Genome Sequencing Center for Infectious Disease"/>
            <person name="Wu L."/>
            <person name="Ma J."/>
        </authorList>
    </citation>
    <scope>NUCLEOTIDE SEQUENCE [LARGE SCALE GENOMIC DNA]</scope>
    <source>
        <strain evidence="3">JCM 31696</strain>
    </source>
</reference>
<name>A0ABW3CV39_9ACTN</name>
<dbReference type="Pfam" id="PF00027">
    <property type="entry name" value="cNMP_binding"/>
    <property type="match status" value="1"/>
</dbReference>
<organism evidence="2 3">
    <name type="scientific">Actinomadura adrarensis</name>
    <dbReference type="NCBI Taxonomy" id="1819600"/>
    <lineage>
        <taxon>Bacteria</taxon>
        <taxon>Bacillati</taxon>
        <taxon>Actinomycetota</taxon>
        <taxon>Actinomycetes</taxon>
        <taxon>Streptosporangiales</taxon>
        <taxon>Thermomonosporaceae</taxon>
        <taxon>Actinomadura</taxon>
    </lineage>
</organism>
<dbReference type="PANTHER" id="PTHR24567">
    <property type="entry name" value="CRP FAMILY TRANSCRIPTIONAL REGULATORY PROTEIN"/>
    <property type="match status" value="1"/>
</dbReference>
<dbReference type="InterPro" id="IPR018488">
    <property type="entry name" value="cNMP-bd_CS"/>
</dbReference>
<feature type="domain" description="Cyclic nucleotide-binding" evidence="1">
    <location>
        <begin position="1"/>
        <end position="102"/>
    </location>
</feature>
<dbReference type="InterPro" id="IPR018490">
    <property type="entry name" value="cNMP-bd_dom_sf"/>
</dbReference>
<dbReference type="InterPro" id="IPR050397">
    <property type="entry name" value="Env_Response_Regulators"/>
</dbReference>